<dbReference type="AlphaFoldDB" id="A0A318U8M3"/>
<dbReference type="EMBL" id="QKLU01000008">
    <property type="protein sequence ID" value="PYF70630.1"/>
    <property type="molecule type" value="Genomic_DNA"/>
</dbReference>
<organism evidence="4 5">
    <name type="scientific">Pedobacter nutrimenti</name>
    <dbReference type="NCBI Taxonomy" id="1241337"/>
    <lineage>
        <taxon>Bacteria</taxon>
        <taxon>Pseudomonadati</taxon>
        <taxon>Bacteroidota</taxon>
        <taxon>Sphingobacteriia</taxon>
        <taxon>Sphingobacteriales</taxon>
        <taxon>Sphingobacteriaceae</taxon>
        <taxon>Pedobacter</taxon>
    </lineage>
</organism>
<dbReference type="GO" id="GO:0042597">
    <property type="term" value="C:periplasmic space"/>
    <property type="evidence" value="ECO:0007669"/>
    <property type="project" value="InterPro"/>
</dbReference>
<evidence type="ECO:0000256" key="2">
    <source>
        <dbReference type="ARBA" id="ARBA00023239"/>
    </source>
</evidence>
<dbReference type="GO" id="GO:0016829">
    <property type="term" value="F:lyase activity"/>
    <property type="evidence" value="ECO:0007669"/>
    <property type="project" value="UniProtKB-KW"/>
</dbReference>
<proteinExistence type="predicted"/>
<dbReference type="InterPro" id="IPR008397">
    <property type="entry name" value="Alginate_lyase_dom"/>
</dbReference>
<gene>
    <name evidence="4" type="ORF">B0O44_10856</name>
</gene>
<comment type="caution">
    <text evidence="4">The sequence shown here is derived from an EMBL/GenBank/DDBJ whole genome shotgun (WGS) entry which is preliminary data.</text>
</comment>
<protein>
    <submittedName>
        <fullName evidence="4">Alginate lyase</fullName>
    </submittedName>
</protein>
<evidence type="ECO:0000313" key="5">
    <source>
        <dbReference type="Proteomes" id="UP000248198"/>
    </source>
</evidence>
<dbReference type="Proteomes" id="UP000248198">
    <property type="component" value="Unassembled WGS sequence"/>
</dbReference>
<accession>A0A318U8M3</accession>
<dbReference type="RefSeq" id="WP_110833855.1">
    <property type="nucleotide sequence ID" value="NZ_QKLU01000008.1"/>
</dbReference>
<reference evidence="4 5" key="1">
    <citation type="submission" date="2018-06" db="EMBL/GenBank/DDBJ databases">
        <title>Genomic Encyclopedia of Archaeal and Bacterial Type Strains, Phase II (KMG-II): from individual species to whole genera.</title>
        <authorList>
            <person name="Goeker M."/>
        </authorList>
    </citation>
    <scope>NUCLEOTIDE SEQUENCE [LARGE SCALE GENOMIC DNA]</scope>
    <source>
        <strain evidence="4 5">DSM 27372</strain>
    </source>
</reference>
<dbReference type="Gene3D" id="1.50.10.100">
    <property type="entry name" value="Chondroitin AC/alginate lyase"/>
    <property type="match status" value="1"/>
</dbReference>
<dbReference type="Pfam" id="PF05426">
    <property type="entry name" value="Alginate_lyase"/>
    <property type="match status" value="1"/>
</dbReference>
<evidence type="ECO:0000313" key="4">
    <source>
        <dbReference type="EMBL" id="PYF70630.1"/>
    </source>
</evidence>
<dbReference type="SUPFAM" id="SSF48230">
    <property type="entry name" value="Chondroitin AC/alginate lyase"/>
    <property type="match status" value="1"/>
</dbReference>
<dbReference type="InterPro" id="IPR008929">
    <property type="entry name" value="Chondroitin_lyas"/>
</dbReference>
<keyword evidence="2 4" id="KW-0456">Lyase</keyword>
<evidence type="ECO:0000256" key="1">
    <source>
        <dbReference type="ARBA" id="ARBA00022729"/>
    </source>
</evidence>
<keyword evidence="1" id="KW-0732">Signal</keyword>
<keyword evidence="5" id="KW-1185">Reference proteome</keyword>
<evidence type="ECO:0000259" key="3">
    <source>
        <dbReference type="Pfam" id="PF05426"/>
    </source>
</evidence>
<name>A0A318U8M3_9SPHI</name>
<sequence length="369" mass="41985">MINLNRILIPGTAFILISLLFTARLKAQYVGLNKDELTKLALLVKTDPEAKKIYTPLEVLAEAALRQTPNPVDTITSEGHLANDPKKIVTIKALADVRKIYALAYVYRISQQALYLKKCIAYLLAWAQVNKSTGNPINDTKLDPLLEGYDLIKEDMSRQDRDRINTWLVQIADAQISNPRFLSAKKSVNNNWNSHRIKIVANIAYILDHKAYQKFIDSAIKSQVLKNLYPNGSGFDFEERDALHYHIYTLEPLLRAAMTIQRTGKGDYFHYKSPSGSSIQNSVNFLLPYVTGEKIHREFVNSKVSFDKKRADNKEATYKIGAAFKPASALDVYIYASYFDPAYSFIIKKLLDSKDYYAEWELLLNAVKT</sequence>
<dbReference type="OrthoDB" id="1043373at2"/>
<feature type="domain" description="Alginate lyase" evidence="3">
    <location>
        <begin position="61"/>
        <end position="294"/>
    </location>
</feature>